<dbReference type="Proteomes" id="UP000467124">
    <property type="component" value="Unassembled WGS sequence"/>
</dbReference>
<comment type="pathway">
    <text evidence="1">Amino-acid biosynthesis; ergothioneine biosynthesis.</text>
</comment>
<reference evidence="3 4" key="1">
    <citation type="journal article" date="2019" name="Nat. Commun.">
        <title>The antimicrobial potential of Streptomyces from insect microbiomes.</title>
        <authorList>
            <person name="Chevrette M.G."/>
            <person name="Carlson C.M."/>
            <person name="Ortega H.E."/>
            <person name="Thomas C."/>
            <person name="Ananiev G.E."/>
            <person name="Barns K.J."/>
            <person name="Book A.J."/>
            <person name="Cagnazzo J."/>
            <person name="Carlos C."/>
            <person name="Flanigan W."/>
            <person name="Grubbs K.J."/>
            <person name="Horn H.A."/>
            <person name="Hoffmann F.M."/>
            <person name="Klassen J.L."/>
            <person name="Knack J.J."/>
            <person name="Lewin G.R."/>
            <person name="McDonald B.R."/>
            <person name="Muller L."/>
            <person name="Melo W.G.P."/>
            <person name="Pinto-Tomas A.A."/>
            <person name="Schmitz A."/>
            <person name="Wendt-Pienkowski E."/>
            <person name="Wildman S."/>
            <person name="Zhao M."/>
            <person name="Zhang F."/>
            <person name="Bugni T.S."/>
            <person name="Andes D.R."/>
            <person name="Pupo M.T."/>
            <person name="Currie C.R."/>
        </authorList>
    </citation>
    <scope>NUCLEOTIDE SEQUENCE [LARGE SCALE GENOMIC DNA]</scope>
    <source>
        <strain evidence="3 4">SID5840</strain>
    </source>
</reference>
<dbReference type="InterPro" id="IPR027563">
    <property type="entry name" value="EgtE"/>
</dbReference>
<evidence type="ECO:0000259" key="2">
    <source>
        <dbReference type="Pfam" id="PF00266"/>
    </source>
</evidence>
<feature type="modified residue" description="N6-(pyridoxal phosphate)lysine" evidence="1">
    <location>
        <position position="214"/>
    </location>
</feature>
<evidence type="ECO:0000313" key="3">
    <source>
        <dbReference type="EMBL" id="MYR33252.1"/>
    </source>
</evidence>
<keyword evidence="3" id="KW-0808">Transferase</keyword>
<comment type="caution">
    <text evidence="3">The sequence shown here is derived from an EMBL/GenBank/DDBJ whole genome shotgun (WGS) entry which is preliminary data.</text>
</comment>
<gene>
    <name evidence="1" type="primary">egtE</name>
    <name evidence="3" type="ORF">GTW20_13500</name>
</gene>
<dbReference type="PANTHER" id="PTHR43586">
    <property type="entry name" value="CYSTEINE DESULFURASE"/>
    <property type="match status" value="1"/>
</dbReference>
<comment type="catalytic activity">
    <reaction evidence="1">
        <text>S-(hercyn-2-yl)-L-cysteine S-oxide + AH2 + H(+) = ergothioneine + pyruvate + A + NH4(+)</text>
        <dbReference type="Rhea" id="RHEA:42688"/>
        <dbReference type="ChEBI" id="CHEBI:13193"/>
        <dbReference type="ChEBI" id="CHEBI:15361"/>
        <dbReference type="ChEBI" id="CHEBI:15378"/>
        <dbReference type="ChEBI" id="CHEBI:17499"/>
        <dbReference type="ChEBI" id="CHEBI:28938"/>
        <dbReference type="ChEBI" id="CHEBI:82706"/>
        <dbReference type="ChEBI" id="CHEBI:134344"/>
    </reaction>
</comment>
<dbReference type="HAMAP" id="MF_02038">
    <property type="entry name" value="EgtE"/>
    <property type="match status" value="1"/>
</dbReference>
<dbReference type="EMBL" id="WWHY01000001">
    <property type="protein sequence ID" value="MYR33252.1"/>
    <property type="molecule type" value="Genomic_DNA"/>
</dbReference>
<feature type="domain" description="Aminotransferase class V" evidence="2">
    <location>
        <begin position="20"/>
        <end position="383"/>
    </location>
</feature>
<name>A0A7K2ITF6_9ACTN</name>
<organism evidence="3 4">
    <name type="scientific">Nocardiopsis alba</name>
    <dbReference type="NCBI Taxonomy" id="53437"/>
    <lineage>
        <taxon>Bacteria</taxon>
        <taxon>Bacillati</taxon>
        <taxon>Actinomycetota</taxon>
        <taxon>Actinomycetes</taxon>
        <taxon>Streptosporangiales</taxon>
        <taxon>Nocardiopsidaceae</taxon>
        <taxon>Nocardiopsis</taxon>
    </lineage>
</organism>
<dbReference type="AlphaFoldDB" id="A0A7K2ITF6"/>
<dbReference type="InterPro" id="IPR015421">
    <property type="entry name" value="PyrdxlP-dep_Trfase_major"/>
</dbReference>
<dbReference type="InterPro" id="IPR000192">
    <property type="entry name" value="Aminotrans_V_dom"/>
</dbReference>
<proteinExistence type="inferred from homology"/>
<comment type="cofactor">
    <cofactor evidence="1">
        <name>pyridoxal 5'-phosphate</name>
        <dbReference type="ChEBI" id="CHEBI:597326"/>
    </cofactor>
</comment>
<dbReference type="InterPro" id="IPR015424">
    <property type="entry name" value="PyrdxlP-dep_Trfase"/>
</dbReference>
<accession>A0A7K2ITF6</accession>
<dbReference type="RefSeq" id="WP_161111116.1">
    <property type="nucleotide sequence ID" value="NZ_WWHY01000001.1"/>
</dbReference>
<dbReference type="Gene3D" id="3.90.1150.10">
    <property type="entry name" value="Aspartate Aminotransferase, domain 1"/>
    <property type="match status" value="1"/>
</dbReference>
<dbReference type="InterPro" id="IPR015422">
    <property type="entry name" value="PyrdxlP-dep_Trfase_small"/>
</dbReference>
<dbReference type="UniPathway" id="UPA01014"/>
<comment type="similarity">
    <text evidence="1">Belongs to the class-V pyridoxal-phosphate-dependent aminotransferase family. EgtE subfamily.</text>
</comment>
<dbReference type="EC" id="4.4.-.-" evidence="1"/>
<dbReference type="GO" id="GO:0052699">
    <property type="term" value="P:ergothioneine biosynthetic process"/>
    <property type="evidence" value="ECO:0007669"/>
    <property type="project" value="UniProtKB-UniRule"/>
</dbReference>
<dbReference type="GO" id="GO:0016846">
    <property type="term" value="F:carbon-sulfur lyase activity"/>
    <property type="evidence" value="ECO:0007669"/>
    <property type="project" value="UniProtKB-UniRule"/>
</dbReference>
<keyword evidence="3" id="KW-0032">Aminotransferase</keyword>
<dbReference type="PANTHER" id="PTHR43586:SF24">
    <property type="entry name" value="BLR4730 PROTEIN"/>
    <property type="match status" value="1"/>
</dbReference>
<keyword evidence="1" id="KW-0456">Lyase</keyword>
<evidence type="ECO:0000256" key="1">
    <source>
        <dbReference type="HAMAP-Rule" id="MF_02038"/>
    </source>
</evidence>
<protein>
    <recommendedName>
        <fullName evidence="1">Probable hercynylcysteine sulfoxide lyase</fullName>
        <ecNumber evidence="1">4.4.-.-</ecNumber>
    </recommendedName>
</protein>
<dbReference type="Pfam" id="PF00266">
    <property type="entry name" value="Aminotran_5"/>
    <property type="match status" value="1"/>
</dbReference>
<comment type="function">
    <text evidence="1">Probably catalyzes the conversion of hercynylcysteine sulfoxide to ergothioneine.</text>
</comment>
<dbReference type="Gene3D" id="3.40.640.10">
    <property type="entry name" value="Type I PLP-dependent aspartate aminotransferase-like (Major domain)"/>
    <property type="match status" value="1"/>
</dbReference>
<dbReference type="GO" id="GO:0008483">
    <property type="term" value="F:transaminase activity"/>
    <property type="evidence" value="ECO:0007669"/>
    <property type="project" value="UniProtKB-KW"/>
</dbReference>
<evidence type="ECO:0000313" key="4">
    <source>
        <dbReference type="Proteomes" id="UP000467124"/>
    </source>
</evidence>
<sequence length="400" mass="43293">MTIDPETTALDTPGCRNGQVFLDSAGSSLAPARVADTVVDHLRRETEIGGYRAAAEREEDLEAGYSVFAELLGCAPEEIAFTDSATRSWFAAFRSIPLKENDRILITEVEYGGNAVAMLRRAEAVGASVEVVPSDPSGEVSPTALRELLDERVRFVSLVHAPTNGGLLNPVREVVDAAHDVGALVLLDGCQSVGQISCRADETGADFIAGTGRKWLRGPRGTGFLYARRSILDDLILDEIDHHGGEWTAPDRTRARDDAKVFELWESSIADRLGLIEAARYALELGVPEIREAVRDISGRLREGLARIEGVRVHDLGVRHSGIVTFDVEGVPAPEVVAALARADVTVTVSREASTRIDMERRGLTEIVRASPHYFVTPQRVDRALELVEGIVRGARNGGA</sequence>
<keyword evidence="1" id="KW-0663">Pyridoxal phosphate</keyword>
<dbReference type="SUPFAM" id="SSF53383">
    <property type="entry name" value="PLP-dependent transferases"/>
    <property type="match status" value="1"/>
</dbReference>